<evidence type="ECO:0000256" key="12">
    <source>
        <dbReference type="HAMAP-Rule" id="MF_00983"/>
    </source>
</evidence>
<dbReference type="FunFam" id="3.40.50.300:FF:000489">
    <property type="entry name" value="Primosome assembly protein PriA"/>
    <property type="match status" value="1"/>
</dbReference>
<reference evidence="15 16" key="1">
    <citation type="submission" date="2019-01" db="EMBL/GenBank/DDBJ databases">
        <authorList>
            <person name="Chen W.-M."/>
        </authorList>
    </citation>
    <scope>NUCLEOTIDE SEQUENCE [LARGE SCALE GENOMIC DNA]</scope>
    <source>
        <strain evidence="15 16">HPM-16</strain>
    </source>
</reference>
<dbReference type="InterPro" id="IPR040498">
    <property type="entry name" value="PriA_CRR"/>
</dbReference>
<comment type="cofactor">
    <cofactor evidence="12">
        <name>Zn(2+)</name>
        <dbReference type="ChEBI" id="CHEBI:29105"/>
    </cofactor>
    <text evidence="12">Binds 2 zinc ions per subunit.</text>
</comment>
<dbReference type="GO" id="GO:0043138">
    <property type="term" value="F:3'-5' DNA helicase activity"/>
    <property type="evidence" value="ECO:0007669"/>
    <property type="project" value="UniProtKB-EC"/>
</dbReference>
<dbReference type="InterPro" id="IPR014001">
    <property type="entry name" value="Helicase_ATP-bd"/>
</dbReference>
<gene>
    <name evidence="12" type="primary">priA</name>
    <name evidence="15" type="ORF">EOE65_05660</name>
</gene>
<dbReference type="NCBIfam" id="NF004065">
    <property type="entry name" value="PRK05580.1-1"/>
    <property type="match status" value="1"/>
</dbReference>
<dbReference type="AlphaFoldDB" id="A0A437QBA5"/>
<dbReference type="SMART" id="SM00487">
    <property type="entry name" value="DEXDc"/>
    <property type="match status" value="1"/>
</dbReference>
<dbReference type="EMBL" id="SACQ01000002">
    <property type="protein sequence ID" value="RVU31830.1"/>
    <property type="molecule type" value="Genomic_DNA"/>
</dbReference>
<dbReference type="PROSITE" id="PS51194">
    <property type="entry name" value="HELICASE_CTER"/>
    <property type="match status" value="1"/>
</dbReference>
<evidence type="ECO:0000313" key="15">
    <source>
        <dbReference type="EMBL" id="RVU31830.1"/>
    </source>
</evidence>
<keyword evidence="4 12" id="KW-0547">Nucleotide-binding</keyword>
<evidence type="ECO:0000256" key="9">
    <source>
        <dbReference type="ARBA" id="ARBA00023125"/>
    </source>
</evidence>
<dbReference type="Proteomes" id="UP000282818">
    <property type="component" value="Unassembled WGS sequence"/>
</dbReference>
<dbReference type="Gene3D" id="3.40.50.300">
    <property type="entry name" value="P-loop containing nucleotide triphosphate hydrolases"/>
    <property type="match status" value="2"/>
</dbReference>
<dbReference type="Pfam" id="PF00270">
    <property type="entry name" value="DEAD"/>
    <property type="match status" value="1"/>
</dbReference>
<dbReference type="CDD" id="cd17929">
    <property type="entry name" value="DEXHc_priA"/>
    <property type="match status" value="1"/>
</dbReference>
<evidence type="ECO:0000256" key="4">
    <source>
        <dbReference type="ARBA" id="ARBA00022741"/>
    </source>
</evidence>
<accession>A0A437QBA5</accession>
<dbReference type="SUPFAM" id="SSF52540">
    <property type="entry name" value="P-loop containing nucleoside triphosphate hydrolases"/>
    <property type="match status" value="1"/>
</dbReference>
<dbReference type="NCBIfam" id="TIGR00595">
    <property type="entry name" value="priA"/>
    <property type="match status" value="1"/>
</dbReference>
<feature type="domain" description="Helicase ATP-binding" evidence="13">
    <location>
        <begin position="208"/>
        <end position="374"/>
    </location>
</feature>
<dbReference type="EC" id="5.6.2.4" evidence="12"/>
<dbReference type="GO" id="GO:0003677">
    <property type="term" value="F:DNA binding"/>
    <property type="evidence" value="ECO:0007669"/>
    <property type="project" value="UniProtKB-UniRule"/>
</dbReference>
<dbReference type="InterPro" id="IPR011545">
    <property type="entry name" value="DEAD/DEAH_box_helicase_dom"/>
</dbReference>
<keyword evidence="3 12" id="KW-0479">Metal-binding</keyword>
<dbReference type="PANTHER" id="PTHR30580:SF0">
    <property type="entry name" value="PRIMOSOMAL PROTEIN N"/>
    <property type="match status" value="1"/>
</dbReference>
<dbReference type="Pfam" id="PF17764">
    <property type="entry name" value="PriA_3primeBD"/>
    <property type="match status" value="1"/>
</dbReference>
<feature type="binding site" evidence="12">
    <location>
        <position position="476"/>
    </location>
    <ligand>
        <name>Zn(2+)</name>
        <dbReference type="ChEBI" id="CHEBI:29105"/>
        <label>1</label>
    </ligand>
</feature>
<dbReference type="Pfam" id="PF18319">
    <property type="entry name" value="Zn_ribbon_PriA"/>
    <property type="match status" value="1"/>
</dbReference>
<keyword evidence="9 12" id="KW-0238">DNA-binding</keyword>
<evidence type="ECO:0000256" key="1">
    <source>
        <dbReference type="ARBA" id="ARBA00022515"/>
    </source>
</evidence>
<keyword evidence="16" id="KW-1185">Reference proteome</keyword>
<dbReference type="InterPro" id="IPR005259">
    <property type="entry name" value="PriA"/>
</dbReference>
<keyword evidence="2 12" id="KW-0235">DNA replication</keyword>
<comment type="similarity">
    <text evidence="12">Belongs to the helicase family. PriA subfamily.</text>
</comment>
<evidence type="ECO:0000256" key="11">
    <source>
        <dbReference type="ARBA" id="ARBA00048988"/>
    </source>
</evidence>
<sequence>MNILRLAIPSPLRRTFDYLARSPEDSELKPGTRIKVSFGRRELIGLLLEVVDKTDIPSDKLKPIIAVLDEKPVIPSYIIDLALWAADYYQHPLGDALFHAVPTYLRKGNSAHLAPHTVWCAEPLGAEKISSRASAQKALFELISAHEHGVSKAALTAEGANTALLSKLAASGAISEHEISATPNHPEHLLKEPPLALNTEQQAALHRITESEGFTSYLLDGVTGSGKTEVYLQAIHHCLSSGRQALVLVPEIGLTPQTLQRFHHRFRCDIVVMHSNLTDKQRFEAWSKAKSGQAAIVIGTRSAIFTPLETAGIIIVDEEHDGSFKQQDGFRYSARDLAIVRGHGEQIPVVLGSATPALESLANCHKQRSNHLTLRSRAGNAQAPTFALLDIRKKPLTNGFSSDLLALIKKHLESGTQALIFINRRGFAPSLMCHSCGWISECRRCDARMTLHQSPPHLHCHHCDSQRPIPRQCDHCGADDLRPMGTGTERAEMTLKQHFNDVPILRVDRDSTARKGAMDNIIAETLKGEPCILIGTQMLAKGHHFPKVTLVAILDADGGLFSTDFHGMERTAQLIMQVAGRAGRASHPGHVVLQTHQPDHPLLNTLTTQGYEAFAKEELLLRQQYHQPPFTHMALLRAEASTQGRSIALLQAIRDHFSPHAPYCQWSGPFPSPMEKRAGVYRAQVSLTAAQRPALQHLLKLICTTLETHPLANKVRWSVDVDPYDLY</sequence>
<evidence type="ECO:0000256" key="2">
    <source>
        <dbReference type="ARBA" id="ARBA00022705"/>
    </source>
</evidence>
<comment type="catalytic activity">
    <reaction evidence="12">
        <text>Couples ATP hydrolysis with the unwinding of duplex DNA by translocating in the 3'-5' direction.</text>
        <dbReference type="EC" id="5.6.2.4"/>
    </reaction>
</comment>
<dbReference type="InterPro" id="IPR041222">
    <property type="entry name" value="PriA_3primeBD"/>
</dbReference>
<comment type="function">
    <text evidence="12">Initiates the restart of stalled replication forks, which reloads the replicative helicase on sites other than the origin of replication. Recognizes and binds to abandoned replication forks and remodels them to uncover a helicase loading site. Promotes assembly of the primosome at these replication forks.</text>
</comment>
<feature type="binding site" evidence="12">
    <location>
        <position position="436"/>
    </location>
    <ligand>
        <name>Zn(2+)</name>
        <dbReference type="ChEBI" id="CHEBI:29105"/>
        <label>1</label>
    </ligand>
</feature>
<keyword evidence="1 12" id="KW-0639">Primosome</keyword>
<proteinExistence type="inferred from homology"/>
<evidence type="ECO:0000313" key="16">
    <source>
        <dbReference type="Proteomes" id="UP000282818"/>
    </source>
</evidence>
<dbReference type="GO" id="GO:0006310">
    <property type="term" value="P:DNA recombination"/>
    <property type="evidence" value="ECO:0007669"/>
    <property type="project" value="InterPro"/>
</dbReference>
<organism evidence="15 16">
    <name type="scientific">Neptunomonas marina</name>
    <dbReference type="NCBI Taxonomy" id="1815562"/>
    <lineage>
        <taxon>Bacteria</taxon>
        <taxon>Pseudomonadati</taxon>
        <taxon>Pseudomonadota</taxon>
        <taxon>Gammaproteobacteria</taxon>
        <taxon>Oceanospirillales</taxon>
        <taxon>Oceanospirillaceae</taxon>
        <taxon>Neptunomonas</taxon>
    </lineage>
</organism>
<dbReference type="InterPro" id="IPR001650">
    <property type="entry name" value="Helicase_C-like"/>
</dbReference>
<protein>
    <recommendedName>
        <fullName evidence="12">Replication restart protein PriA</fullName>
    </recommendedName>
    <alternativeName>
        <fullName evidence="12">ATP-dependent DNA helicase PriA</fullName>
        <ecNumber evidence="12">5.6.2.4</ecNumber>
    </alternativeName>
    <alternativeName>
        <fullName evidence="12">DNA 3'-5' helicase PriA</fullName>
    </alternativeName>
</protein>
<dbReference type="Pfam" id="PF00271">
    <property type="entry name" value="Helicase_C"/>
    <property type="match status" value="1"/>
</dbReference>
<dbReference type="NCBIfam" id="NF004067">
    <property type="entry name" value="PRK05580.1-4"/>
    <property type="match status" value="1"/>
</dbReference>
<dbReference type="GO" id="GO:0016887">
    <property type="term" value="F:ATP hydrolysis activity"/>
    <property type="evidence" value="ECO:0007669"/>
    <property type="project" value="RHEA"/>
</dbReference>
<dbReference type="HAMAP" id="MF_00983">
    <property type="entry name" value="PriA"/>
    <property type="match status" value="1"/>
</dbReference>
<keyword evidence="5 12" id="KW-0378">Hydrolase</keyword>
<dbReference type="GO" id="GO:1990077">
    <property type="term" value="C:primosome complex"/>
    <property type="evidence" value="ECO:0007669"/>
    <property type="project" value="UniProtKB-UniRule"/>
</dbReference>
<evidence type="ECO:0000259" key="13">
    <source>
        <dbReference type="PROSITE" id="PS51192"/>
    </source>
</evidence>
<dbReference type="InterPro" id="IPR042115">
    <property type="entry name" value="PriA_3primeBD_sf"/>
</dbReference>
<evidence type="ECO:0000256" key="8">
    <source>
        <dbReference type="ARBA" id="ARBA00022840"/>
    </source>
</evidence>
<dbReference type="GO" id="GO:0006270">
    <property type="term" value="P:DNA replication initiation"/>
    <property type="evidence" value="ECO:0007669"/>
    <property type="project" value="TreeGrafter"/>
</dbReference>
<dbReference type="GO" id="GO:0006269">
    <property type="term" value="P:DNA replication, synthesis of primer"/>
    <property type="evidence" value="ECO:0007669"/>
    <property type="project" value="UniProtKB-KW"/>
</dbReference>
<feature type="binding site" evidence="12">
    <location>
        <position position="463"/>
    </location>
    <ligand>
        <name>Zn(2+)</name>
        <dbReference type="ChEBI" id="CHEBI:29105"/>
        <label>2</label>
    </ligand>
</feature>
<dbReference type="GO" id="GO:0008270">
    <property type="term" value="F:zinc ion binding"/>
    <property type="evidence" value="ECO:0007669"/>
    <property type="project" value="UniProtKB-UniRule"/>
</dbReference>
<evidence type="ECO:0000256" key="6">
    <source>
        <dbReference type="ARBA" id="ARBA00022806"/>
    </source>
</evidence>
<evidence type="ECO:0000256" key="3">
    <source>
        <dbReference type="ARBA" id="ARBA00022723"/>
    </source>
</evidence>
<keyword evidence="10 12" id="KW-0413">Isomerase</keyword>
<evidence type="ECO:0000256" key="5">
    <source>
        <dbReference type="ARBA" id="ARBA00022801"/>
    </source>
</evidence>
<keyword evidence="8 12" id="KW-0067">ATP-binding</keyword>
<comment type="caution">
    <text evidence="15">The sequence shown here is derived from an EMBL/GenBank/DDBJ whole genome shotgun (WGS) entry which is preliminary data.</text>
</comment>
<evidence type="ECO:0000256" key="7">
    <source>
        <dbReference type="ARBA" id="ARBA00022833"/>
    </source>
</evidence>
<feature type="binding site" evidence="12">
    <location>
        <position position="445"/>
    </location>
    <ligand>
        <name>Zn(2+)</name>
        <dbReference type="ChEBI" id="CHEBI:29105"/>
        <label>2</label>
    </ligand>
</feature>
<dbReference type="Pfam" id="PF18074">
    <property type="entry name" value="PriA_C"/>
    <property type="match status" value="1"/>
</dbReference>
<dbReference type="Gene3D" id="3.40.1440.60">
    <property type="entry name" value="PriA, 3(prime) DNA-binding domain"/>
    <property type="match status" value="1"/>
</dbReference>
<keyword evidence="6 12" id="KW-0347">Helicase</keyword>
<comment type="subunit">
    <text evidence="12">Component of the replication restart primosome.</text>
</comment>
<feature type="domain" description="Helicase C-terminal" evidence="14">
    <location>
        <begin position="468"/>
        <end position="627"/>
    </location>
</feature>
<feature type="binding site" evidence="12">
    <location>
        <position position="433"/>
    </location>
    <ligand>
        <name>Zn(2+)</name>
        <dbReference type="ChEBI" id="CHEBI:29105"/>
        <label>1</label>
    </ligand>
</feature>
<comment type="catalytic activity">
    <reaction evidence="11 12">
        <text>ATP + H2O = ADP + phosphate + H(+)</text>
        <dbReference type="Rhea" id="RHEA:13065"/>
        <dbReference type="ChEBI" id="CHEBI:15377"/>
        <dbReference type="ChEBI" id="CHEBI:15378"/>
        <dbReference type="ChEBI" id="CHEBI:30616"/>
        <dbReference type="ChEBI" id="CHEBI:43474"/>
        <dbReference type="ChEBI" id="CHEBI:456216"/>
        <dbReference type="EC" id="5.6.2.4"/>
    </reaction>
</comment>
<feature type="binding site" evidence="12">
    <location>
        <position position="442"/>
    </location>
    <ligand>
        <name>Zn(2+)</name>
        <dbReference type="ChEBI" id="CHEBI:29105"/>
        <label>2</label>
    </ligand>
</feature>
<dbReference type="FunFam" id="3.40.1440.60:FF:000001">
    <property type="entry name" value="Primosomal protein N"/>
    <property type="match status" value="1"/>
</dbReference>
<dbReference type="CDD" id="cd18804">
    <property type="entry name" value="SF2_C_priA"/>
    <property type="match status" value="1"/>
</dbReference>
<keyword evidence="7 12" id="KW-0862">Zinc</keyword>
<name>A0A437QBA5_9GAMM</name>
<evidence type="ECO:0000256" key="10">
    <source>
        <dbReference type="ARBA" id="ARBA00023235"/>
    </source>
</evidence>
<feature type="binding site" evidence="12">
    <location>
        <position position="473"/>
    </location>
    <ligand>
        <name>Zn(2+)</name>
        <dbReference type="ChEBI" id="CHEBI:29105"/>
        <label>1</label>
    </ligand>
</feature>
<feature type="binding site" evidence="12">
    <location>
        <position position="460"/>
    </location>
    <ligand>
        <name>Zn(2+)</name>
        <dbReference type="ChEBI" id="CHEBI:29105"/>
        <label>2</label>
    </ligand>
</feature>
<dbReference type="PANTHER" id="PTHR30580">
    <property type="entry name" value="PRIMOSOMAL PROTEIN N"/>
    <property type="match status" value="1"/>
</dbReference>
<evidence type="ECO:0000259" key="14">
    <source>
        <dbReference type="PROSITE" id="PS51194"/>
    </source>
</evidence>
<dbReference type="InterPro" id="IPR041236">
    <property type="entry name" value="PriA_C"/>
</dbReference>
<dbReference type="GO" id="GO:0005524">
    <property type="term" value="F:ATP binding"/>
    <property type="evidence" value="ECO:0007669"/>
    <property type="project" value="UniProtKB-UniRule"/>
</dbReference>
<dbReference type="InterPro" id="IPR027417">
    <property type="entry name" value="P-loop_NTPase"/>
</dbReference>
<dbReference type="SMART" id="SM00490">
    <property type="entry name" value="HELICc"/>
    <property type="match status" value="1"/>
</dbReference>
<dbReference type="PROSITE" id="PS51192">
    <property type="entry name" value="HELICASE_ATP_BIND_1"/>
    <property type="match status" value="1"/>
</dbReference>
<dbReference type="GO" id="GO:0006302">
    <property type="term" value="P:double-strand break repair"/>
    <property type="evidence" value="ECO:0007669"/>
    <property type="project" value="InterPro"/>
</dbReference>